<accession>A0A494XLI7</accession>
<dbReference type="Proteomes" id="UP000280434">
    <property type="component" value="Unassembled WGS sequence"/>
</dbReference>
<comment type="caution">
    <text evidence="1">The sequence shown here is derived from an EMBL/GenBank/DDBJ whole genome shotgun (WGS) entry which is preliminary data.</text>
</comment>
<dbReference type="EMBL" id="RBZV01000003">
    <property type="protein sequence ID" value="RKP48999.1"/>
    <property type="molecule type" value="Genomic_DNA"/>
</dbReference>
<name>A0A494XLI7_9BURK</name>
<organism evidence="1 2">
    <name type="scientific">Trinickia fusca</name>
    <dbReference type="NCBI Taxonomy" id="2419777"/>
    <lineage>
        <taxon>Bacteria</taxon>
        <taxon>Pseudomonadati</taxon>
        <taxon>Pseudomonadota</taxon>
        <taxon>Betaproteobacteria</taxon>
        <taxon>Burkholderiales</taxon>
        <taxon>Burkholderiaceae</taxon>
        <taxon>Trinickia</taxon>
    </lineage>
</organism>
<proteinExistence type="predicted"/>
<dbReference type="InterPro" id="IPR011051">
    <property type="entry name" value="RmlC_Cupin_sf"/>
</dbReference>
<gene>
    <name evidence="1" type="ORF">D7S89_09265</name>
</gene>
<keyword evidence="2" id="KW-1185">Reference proteome</keyword>
<dbReference type="Pfam" id="PF11142">
    <property type="entry name" value="DUF2917"/>
    <property type="match status" value="1"/>
</dbReference>
<reference evidence="1 2" key="1">
    <citation type="submission" date="2018-10" db="EMBL/GenBank/DDBJ databases">
        <title>Paraburkholderia sp. 7MK8-2, isolated from soil.</title>
        <authorList>
            <person name="Gao Z.-H."/>
            <person name="Qiu L.-H."/>
        </authorList>
    </citation>
    <scope>NUCLEOTIDE SEQUENCE [LARGE SCALE GENOMIC DNA]</scope>
    <source>
        <strain evidence="1 2">7MK8-2</strain>
    </source>
</reference>
<dbReference type="AlphaFoldDB" id="A0A494XLI7"/>
<dbReference type="SUPFAM" id="SSF51182">
    <property type="entry name" value="RmlC-like cupins"/>
    <property type="match status" value="1"/>
</dbReference>
<dbReference type="InterPro" id="IPR021317">
    <property type="entry name" value="DUF2917"/>
</dbReference>
<sequence length="98" mass="10752">MREIRIFEMEQDEPATVWSIARPLVVTVTAGQLWLTLEGDAEDYWLDTGQSFRLPAGARAWVGAGRGDVRMTAASIGSRAQPGVARRVLGLMPRRALA</sequence>
<dbReference type="RefSeq" id="WP_121277388.1">
    <property type="nucleotide sequence ID" value="NZ_RBZV01000003.1"/>
</dbReference>
<evidence type="ECO:0000313" key="1">
    <source>
        <dbReference type="EMBL" id="RKP48999.1"/>
    </source>
</evidence>
<protein>
    <submittedName>
        <fullName evidence="1">DUF2917 domain-containing protein</fullName>
    </submittedName>
</protein>
<dbReference type="OrthoDB" id="8720906at2"/>
<evidence type="ECO:0000313" key="2">
    <source>
        <dbReference type="Proteomes" id="UP000280434"/>
    </source>
</evidence>